<organism evidence="1 2">
    <name type="scientific">Trichoderma simmonsii</name>
    <dbReference type="NCBI Taxonomy" id="1491479"/>
    <lineage>
        <taxon>Eukaryota</taxon>
        <taxon>Fungi</taxon>
        <taxon>Dikarya</taxon>
        <taxon>Ascomycota</taxon>
        <taxon>Pezizomycotina</taxon>
        <taxon>Sordariomycetes</taxon>
        <taxon>Hypocreomycetidae</taxon>
        <taxon>Hypocreales</taxon>
        <taxon>Hypocreaceae</taxon>
        <taxon>Trichoderma</taxon>
    </lineage>
</organism>
<accession>A0A8G0LMT6</accession>
<sequence length="117" mass="12650">MRLLSAPQEMVVWSAMQTGLVQSTRVLRRVPAEFTVLTAGAEKTSPPGPIQQTALLRLLASWHQLSDLLASSRRLCRPMDQELTGGYSGALTAPDPSLLSKASICGHERGNHPTSWG</sequence>
<evidence type="ECO:0000313" key="2">
    <source>
        <dbReference type="Proteomes" id="UP000826661"/>
    </source>
</evidence>
<reference evidence="1 2" key="1">
    <citation type="journal article" date="2021" name="BMC Genomics">
        <title>Telomere-to-telomere genome assembly of asparaginase-producing Trichoderma simmonsii.</title>
        <authorList>
            <person name="Chung D."/>
            <person name="Kwon Y.M."/>
            <person name="Yang Y."/>
        </authorList>
    </citation>
    <scope>NUCLEOTIDE SEQUENCE [LARGE SCALE GENOMIC DNA]</scope>
    <source>
        <strain evidence="1 2">GH-Sj1</strain>
    </source>
</reference>
<proteinExistence type="predicted"/>
<dbReference type="EMBL" id="CP075868">
    <property type="protein sequence ID" value="QYT02446.1"/>
    <property type="molecule type" value="Genomic_DNA"/>
</dbReference>
<gene>
    <name evidence="1" type="ORF">H0G86_009450</name>
</gene>
<name>A0A8G0LMT6_9HYPO</name>
<protein>
    <submittedName>
        <fullName evidence="1">Uncharacterized protein</fullName>
    </submittedName>
</protein>
<dbReference type="AlphaFoldDB" id="A0A8G0LMT6"/>
<evidence type="ECO:0000313" key="1">
    <source>
        <dbReference type="EMBL" id="QYT02446.1"/>
    </source>
</evidence>
<dbReference type="Proteomes" id="UP000826661">
    <property type="component" value="Chromosome V"/>
</dbReference>
<keyword evidence="2" id="KW-1185">Reference proteome</keyword>